<feature type="chain" id="PRO_5020471126" description="GH16 domain-containing protein" evidence="2">
    <location>
        <begin position="23"/>
        <end position="338"/>
    </location>
</feature>
<sequence length="338" mass="36686">MIGRAGLRRAVLSVVVASGAVAANTALGVSDPEPGQDTPQPAAAPQVPTLCNTGLKPVSRASDEFDRRLGPKWRAYDYYDTSLTTGTPGRRSGELFYRTDMVTVDDGTLSLWIVDEPEDVDGDGSLDYPAGGVESTFDVPGATPGRASCVEVRTKGFAANVASHTAWDQNVFSAVWMATRPPSYDTNPNPELDIQEFFWADEMHMALHTWESPPPPEPPIPTEHTAVDNCRTGREDKTTDPEGAIDECRTDPLGAGVLTEAMHTYGVRREIVEIDGHPVGLLTFYFDGRPTWTKELPADSPFITEGRHLVLSTQGNPPGGPGLGFPKVAEHDWVRTYH</sequence>
<dbReference type="Gene3D" id="2.60.120.200">
    <property type="match status" value="1"/>
</dbReference>
<accession>A0A4R5A785</accession>
<proteinExistence type="predicted"/>
<evidence type="ECO:0000313" key="5">
    <source>
        <dbReference type="Proteomes" id="UP000295217"/>
    </source>
</evidence>
<dbReference type="InterPro" id="IPR013320">
    <property type="entry name" value="ConA-like_dom_sf"/>
</dbReference>
<dbReference type="EMBL" id="SMLB01000028">
    <property type="protein sequence ID" value="TDD67495.1"/>
    <property type="molecule type" value="Genomic_DNA"/>
</dbReference>
<feature type="region of interest" description="Disordered" evidence="1">
    <location>
        <begin position="28"/>
        <end position="48"/>
    </location>
</feature>
<feature type="domain" description="GH16" evidence="3">
    <location>
        <begin position="31"/>
        <end position="338"/>
    </location>
</feature>
<evidence type="ECO:0000259" key="3">
    <source>
        <dbReference type="PROSITE" id="PS51762"/>
    </source>
</evidence>
<dbReference type="RefSeq" id="WP_132104661.1">
    <property type="nucleotide sequence ID" value="NZ_SMLB01000028.1"/>
</dbReference>
<keyword evidence="5" id="KW-1185">Reference proteome</keyword>
<dbReference type="GO" id="GO:0005975">
    <property type="term" value="P:carbohydrate metabolic process"/>
    <property type="evidence" value="ECO:0007669"/>
    <property type="project" value="InterPro"/>
</dbReference>
<evidence type="ECO:0000256" key="2">
    <source>
        <dbReference type="SAM" id="SignalP"/>
    </source>
</evidence>
<dbReference type="GO" id="GO:0004553">
    <property type="term" value="F:hydrolase activity, hydrolyzing O-glycosyl compounds"/>
    <property type="evidence" value="ECO:0007669"/>
    <property type="project" value="InterPro"/>
</dbReference>
<dbReference type="OrthoDB" id="9784149at2"/>
<reference evidence="4 5" key="1">
    <citation type="submission" date="2019-02" db="EMBL/GenBank/DDBJ databases">
        <title>Draft genome sequences of novel Actinobacteria.</title>
        <authorList>
            <person name="Sahin N."/>
            <person name="Ay H."/>
            <person name="Saygin H."/>
        </authorList>
    </citation>
    <scope>NUCLEOTIDE SEQUENCE [LARGE SCALE GENOMIC DNA]</scope>
    <source>
        <strain evidence="4 5">8K307</strain>
    </source>
</reference>
<dbReference type="Proteomes" id="UP000295217">
    <property type="component" value="Unassembled WGS sequence"/>
</dbReference>
<evidence type="ECO:0000256" key="1">
    <source>
        <dbReference type="SAM" id="MobiDB-lite"/>
    </source>
</evidence>
<organism evidence="4 5">
    <name type="scientific">Jiangella aurantiaca</name>
    <dbReference type="NCBI Taxonomy" id="2530373"/>
    <lineage>
        <taxon>Bacteria</taxon>
        <taxon>Bacillati</taxon>
        <taxon>Actinomycetota</taxon>
        <taxon>Actinomycetes</taxon>
        <taxon>Jiangellales</taxon>
        <taxon>Jiangellaceae</taxon>
        <taxon>Jiangella</taxon>
    </lineage>
</organism>
<dbReference type="InterPro" id="IPR000757">
    <property type="entry name" value="Beta-glucanase-like"/>
</dbReference>
<feature type="signal peptide" evidence="2">
    <location>
        <begin position="1"/>
        <end position="22"/>
    </location>
</feature>
<dbReference type="PROSITE" id="PS51762">
    <property type="entry name" value="GH16_2"/>
    <property type="match status" value="1"/>
</dbReference>
<evidence type="ECO:0000313" key="4">
    <source>
        <dbReference type="EMBL" id="TDD67495.1"/>
    </source>
</evidence>
<keyword evidence="2" id="KW-0732">Signal</keyword>
<comment type="caution">
    <text evidence="4">The sequence shown here is derived from an EMBL/GenBank/DDBJ whole genome shotgun (WGS) entry which is preliminary data.</text>
</comment>
<dbReference type="SUPFAM" id="SSF49899">
    <property type="entry name" value="Concanavalin A-like lectins/glucanases"/>
    <property type="match status" value="1"/>
</dbReference>
<protein>
    <recommendedName>
        <fullName evidence="3">GH16 domain-containing protein</fullName>
    </recommendedName>
</protein>
<name>A0A4R5A785_9ACTN</name>
<gene>
    <name evidence="4" type="ORF">E1262_18745</name>
</gene>
<dbReference type="AlphaFoldDB" id="A0A4R5A785"/>